<evidence type="ECO:0000259" key="6">
    <source>
        <dbReference type="Pfam" id="PF04932"/>
    </source>
</evidence>
<proteinExistence type="predicted"/>
<dbReference type="AlphaFoldDB" id="H5USE1"/>
<dbReference type="PANTHER" id="PTHR37422:SF13">
    <property type="entry name" value="LIPOPOLYSACCHARIDE BIOSYNTHESIS PROTEIN PA4999-RELATED"/>
    <property type="match status" value="1"/>
</dbReference>
<name>H5USE1_9MICO</name>
<comment type="subcellular location">
    <subcellularLocation>
        <location evidence="1">Membrane</location>
        <topology evidence="1">Multi-pass membrane protein</topology>
    </subcellularLocation>
</comment>
<feature type="transmembrane region" description="Helical" evidence="5">
    <location>
        <begin position="82"/>
        <end position="100"/>
    </location>
</feature>
<protein>
    <submittedName>
        <fullName evidence="7">Putative O-antigen polymerase</fullName>
    </submittedName>
</protein>
<comment type="caution">
    <text evidence="7">The sequence shown here is derived from an EMBL/GenBank/DDBJ whole genome shotgun (WGS) entry which is preliminary data.</text>
</comment>
<evidence type="ECO:0000256" key="4">
    <source>
        <dbReference type="ARBA" id="ARBA00023136"/>
    </source>
</evidence>
<feature type="transmembrane region" description="Helical" evidence="5">
    <location>
        <begin position="229"/>
        <end position="261"/>
    </location>
</feature>
<feature type="transmembrane region" description="Helical" evidence="5">
    <location>
        <begin position="416"/>
        <end position="435"/>
    </location>
</feature>
<dbReference type="EMBL" id="BAFE01000056">
    <property type="protein sequence ID" value="GAB48649.1"/>
    <property type="molecule type" value="Genomic_DNA"/>
</dbReference>
<keyword evidence="3 5" id="KW-1133">Transmembrane helix</keyword>
<sequence>MAVRRPPTHHAQAASRPGSFDILLVLAYALPLALLLQRQSWVVPRTGLGSGIGLVVAVMFVAFAIAGYAANMLPPSAHLGPVPKLLLPWTILVTWSYLVWSCRGLPQLSLLANVGYAQNIAEVIFTLALGGVLAPRQRYRTFVRILVACGALYGLLLVITSLVGTEVSVALKLPLLQATDALQGVENERGGFIRPQGMAGHPLEAGVIATVLTPLAISLARSARGRERAVWWGCAGALALGSLSTLSRSATVGLALAIMVMSLRWPRRTIGNTVLAALLGLGCLVVAAPGRFAAYADLFSLSSATDSSLYSRQFARQQAFTVIRQHFWAGRGVSSHGALGGRTLDNQLLGFAVEQGVPLMLAFVLLLCVPGWWLLHRAPALPSADRELAGGLAGSLAALLLCSAILDIFGFPQIRLLVFLLLALVGPVAAGAPAVDRQAPVPGDAAPSNTQLRS</sequence>
<dbReference type="InterPro" id="IPR051533">
    <property type="entry name" value="WaaL-like"/>
</dbReference>
<dbReference type="InterPro" id="IPR007016">
    <property type="entry name" value="O-antigen_ligase-rel_domated"/>
</dbReference>
<feature type="transmembrane region" description="Helical" evidence="5">
    <location>
        <begin position="141"/>
        <end position="163"/>
    </location>
</feature>
<keyword evidence="8" id="KW-1185">Reference proteome</keyword>
<dbReference type="Proteomes" id="UP000004367">
    <property type="component" value="Unassembled WGS sequence"/>
</dbReference>
<dbReference type="PANTHER" id="PTHR37422">
    <property type="entry name" value="TEICHURONIC ACID BIOSYNTHESIS PROTEIN TUAE"/>
    <property type="match status" value="1"/>
</dbReference>
<feature type="transmembrane region" description="Helical" evidence="5">
    <location>
        <begin position="20"/>
        <end position="36"/>
    </location>
</feature>
<feature type="transmembrane region" description="Helical" evidence="5">
    <location>
        <begin position="273"/>
        <end position="294"/>
    </location>
</feature>
<evidence type="ECO:0000256" key="1">
    <source>
        <dbReference type="ARBA" id="ARBA00004141"/>
    </source>
</evidence>
<feature type="transmembrane region" description="Helical" evidence="5">
    <location>
        <begin position="357"/>
        <end position="376"/>
    </location>
</feature>
<gene>
    <name evidence="7" type="ORF">MOPEL_078_00380</name>
</gene>
<feature type="domain" description="O-antigen ligase-related" evidence="6">
    <location>
        <begin position="238"/>
        <end position="364"/>
    </location>
</feature>
<evidence type="ECO:0000313" key="8">
    <source>
        <dbReference type="Proteomes" id="UP000004367"/>
    </source>
</evidence>
<reference evidence="7 8" key="1">
    <citation type="submission" date="2012-02" db="EMBL/GenBank/DDBJ databases">
        <title>Whole genome shotgun sequence of Mobilicoccus pelagius NBRC 104925.</title>
        <authorList>
            <person name="Yoshida Y."/>
            <person name="Hosoyama A."/>
            <person name="Tsuchikane K."/>
            <person name="Katsumata H."/>
            <person name="Yamazaki S."/>
            <person name="Fujita N."/>
        </authorList>
    </citation>
    <scope>NUCLEOTIDE SEQUENCE [LARGE SCALE GENOMIC DNA]</scope>
    <source>
        <strain evidence="7 8">NBRC 104925</strain>
    </source>
</reference>
<keyword evidence="2 5" id="KW-0812">Transmembrane</keyword>
<evidence type="ECO:0000256" key="5">
    <source>
        <dbReference type="SAM" id="Phobius"/>
    </source>
</evidence>
<keyword evidence="4 5" id="KW-0472">Membrane</keyword>
<evidence type="ECO:0000256" key="3">
    <source>
        <dbReference type="ARBA" id="ARBA00022989"/>
    </source>
</evidence>
<dbReference type="STRING" id="1089455.MOPEL_078_00380"/>
<dbReference type="RefSeq" id="WP_009482547.1">
    <property type="nucleotide sequence ID" value="NZ_BAFE01000056.1"/>
</dbReference>
<dbReference type="Pfam" id="PF04932">
    <property type="entry name" value="Wzy_C"/>
    <property type="match status" value="1"/>
</dbReference>
<feature type="transmembrane region" description="Helical" evidence="5">
    <location>
        <begin position="388"/>
        <end position="410"/>
    </location>
</feature>
<evidence type="ECO:0000313" key="7">
    <source>
        <dbReference type="EMBL" id="GAB48649.1"/>
    </source>
</evidence>
<feature type="transmembrane region" description="Helical" evidence="5">
    <location>
        <begin position="116"/>
        <end position="134"/>
    </location>
</feature>
<dbReference type="GO" id="GO:0016020">
    <property type="term" value="C:membrane"/>
    <property type="evidence" value="ECO:0007669"/>
    <property type="project" value="UniProtKB-SubCell"/>
</dbReference>
<dbReference type="eggNOG" id="COG3307">
    <property type="taxonomic scope" value="Bacteria"/>
</dbReference>
<accession>H5USE1</accession>
<feature type="transmembrane region" description="Helical" evidence="5">
    <location>
        <begin position="48"/>
        <end position="70"/>
    </location>
</feature>
<evidence type="ECO:0000256" key="2">
    <source>
        <dbReference type="ARBA" id="ARBA00022692"/>
    </source>
</evidence>
<organism evidence="7 8">
    <name type="scientific">Mobilicoccus pelagius NBRC 104925</name>
    <dbReference type="NCBI Taxonomy" id="1089455"/>
    <lineage>
        <taxon>Bacteria</taxon>
        <taxon>Bacillati</taxon>
        <taxon>Actinomycetota</taxon>
        <taxon>Actinomycetes</taxon>
        <taxon>Micrococcales</taxon>
        <taxon>Dermatophilaceae</taxon>
        <taxon>Mobilicoccus</taxon>
    </lineage>
</organism>